<gene>
    <name evidence="4" type="ORF">E6A44_019350</name>
</gene>
<dbReference type="PROSITE" id="PS50268">
    <property type="entry name" value="CADHERIN_2"/>
    <property type="match status" value="1"/>
</dbReference>
<dbReference type="Gene3D" id="2.60.40.60">
    <property type="entry name" value="Cadherins"/>
    <property type="match status" value="1"/>
</dbReference>
<dbReference type="NCBIfam" id="TIGR04131">
    <property type="entry name" value="Bac_Flav_CTERM"/>
    <property type="match status" value="1"/>
</dbReference>
<dbReference type="Pfam" id="PF13585">
    <property type="entry name" value="CHU_C"/>
    <property type="match status" value="1"/>
</dbReference>
<dbReference type="EMBL" id="SSHJ02000010">
    <property type="protein sequence ID" value="MFN0257749.1"/>
    <property type="molecule type" value="Genomic_DNA"/>
</dbReference>
<sequence length="827" mass="86645">MKKKLLLILAILSIGYSASAQFTAGNLTVYRYGDGSALANGGRVPVFIDEYNPVTGAKVRTISISRTANGTNYGLEGLGLTTGGTFEAEGYPVLSRNGETLSIIGYNPAQAGQFVIGTINAAGDVNTTTLVATADAIGTPRSAVVEGNAVYFNGFQNGVRYKQLGTNSASTRVSNDQNAPRVLGIAETSLGAGPTVAVKVFAPNASTTIPSANLPTTSVAFATAPNIPGAAPLVSAHQVLAFKSTTGRTIIYVLDDNGGSPLIKKYRSNASGSDWVSFGNIAVPVNTKSIAGVYSSTGVTLYFTTYANPSAGGASQLYAFTNSFTAANEADPTANMTGTARLIATAPTNTTFRGVTMAPAYGKVPSELTANVISLNEIRLNWKDNSTTETGFEIARSTDGVNFNVLATLAQNVITYTDNTAVAGTTYYYKVRGIEPGGPVIYSNTVNVTAGSGIITGISFTPQTLYENQPLGTVAGQFAAQPASITNVTYALVAGTGDADNSKFQIFGNQLRTNAILDFEAQRVYNVRVRITSSSNFSVEQTFQVSINDVNEKPTMATIGNKTTCAGTEEKVIAISGVTAGPEAGQTVTATISSNQPAVFQSLQVNLLASGNGEIRYRLNADTTGEPVITVTLKDNGGVANGGVDIHLESFTLKISPFPIATISSDKGNVVDKGVAVRLTAAGGATYQWEAHGSIVGATNTATITVRPQLNTTYKVVVTNEGGCATVTEFTLNVSDNYNIVAAANLVSPNGDGVNDFWVIKNIDMYPESLVRVFDRAGRVIFSKKGYQNDWDGRVAGSSLKEDTYYYIIDFGAGLPKKKGSLTMLIN</sequence>
<name>A0ABW9JCA7_9SPHI</name>
<feature type="domain" description="Fibronectin type-III" evidence="3">
    <location>
        <begin position="364"/>
        <end position="453"/>
    </location>
</feature>
<dbReference type="SUPFAM" id="SSF49265">
    <property type="entry name" value="Fibronectin type III"/>
    <property type="match status" value="1"/>
</dbReference>
<proteinExistence type="predicted"/>
<feature type="signal peptide" evidence="1">
    <location>
        <begin position="1"/>
        <end position="20"/>
    </location>
</feature>
<evidence type="ECO:0000313" key="5">
    <source>
        <dbReference type="Proteomes" id="UP001517247"/>
    </source>
</evidence>
<dbReference type="InterPro" id="IPR002126">
    <property type="entry name" value="Cadherin-like_dom"/>
</dbReference>
<dbReference type="CDD" id="cd11304">
    <property type="entry name" value="Cadherin_repeat"/>
    <property type="match status" value="1"/>
</dbReference>
<dbReference type="RefSeq" id="WP_170311406.1">
    <property type="nucleotide sequence ID" value="NZ_SSHJ02000010.1"/>
</dbReference>
<keyword evidence="5" id="KW-1185">Reference proteome</keyword>
<keyword evidence="1" id="KW-0732">Signal</keyword>
<protein>
    <submittedName>
        <fullName evidence="4">Gliding motility-associated C-terminal domain-containing protein</fullName>
    </submittedName>
</protein>
<feature type="domain" description="Cadherin" evidence="2">
    <location>
        <begin position="464"/>
        <end position="556"/>
    </location>
</feature>
<organism evidence="4 5">
    <name type="scientific">Pedobacter ureilyticus</name>
    <dbReference type="NCBI Taxonomy" id="1393051"/>
    <lineage>
        <taxon>Bacteria</taxon>
        <taxon>Pseudomonadati</taxon>
        <taxon>Bacteroidota</taxon>
        <taxon>Sphingobacteriia</taxon>
        <taxon>Sphingobacteriales</taxon>
        <taxon>Sphingobacteriaceae</taxon>
        <taxon>Pedobacter</taxon>
    </lineage>
</organism>
<evidence type="ECO:0000256" key="1">
    <source>
        <dbReference type="SAM" id="SignalP"/>
    </source>
</evidence>
<dbReference type="PROSITE" id="PS50853">
    <property type="entry name" value="FN3"/>
    <property type="match status" value="1"/>
</dbReference>
<evidence type="ECO:0000259" key="3">
    <source>
        <dbReference type="PROSITE" id="PS50853"/>
    </source>
</evidence>
<comment type="caution">
    <text evidence="4">The sequence shown here is derived from an EMBL/GenBank/DDBJ whole genome shotgun (WGS) entry which is preliminary data.</text>
</comment>
<dbReference type="Proteomes" id="UP001517247">
    <property type="component" value="Unassembled WGS sequence"/>
</dbReference>
<dbReference type="InterPro" id="IPR003961">
    <property type="entry name" value="FN3_dom"/>
</dbReference>
<accession>A0ABW9JCA7</accession>
<reference evidence="4 5" key="1">
    <citation type="submission" date="2024-12" db="EMBL/GenBank/DDBJ databases">
        <authorList>
            <person name="Hu S."/>
        </authorList>
    </citation>
    <scope>NUCLEOTIDE SEQUENCE [LARGE SCALE GENOMIC DNA]</scope>
    <source>
        <strain evidence="4 5">THG-T11</strain>
    </source>
</reference>
<feature type="chain" id="PRO_5046560417" evidence="1">
    <location>
        <begin position="21"/>
        <end position="827"/>
    </location>
</feature>
<dbReference type="Gene3D" id="2.60.40.10">
    <property type="entry name" value="Immunoglobulins"/>
    <property type="match status" value="1"/>
</dbReference>
<evidence type="ECO:0000259" key="2">
    <source>
        <dbReference type="PROSITE" id="PS50268"/>
    </source>
</evidence>
<evidence type="ECO:0000313" key="4">
    <source>
        <dbReference type="EMBL" id="MFN0257749.1"/>
    </source>
</evidence>
<dbReference type="InterPro" id="IPR013783">
    <property type="entry name" value="Ig-like_fold"/>
</dbReference>
<dbReference type="InterPro" id="IPR026341">
    <property type="entry name" value="T9SS_type_B"/>
</dbReference>
<dbReference type="InterPro" id="IPR036116">
    <property type="entry name" value="FN3_sf"/>
</dbReference>
<dbReference type="SUPFAM" id="SSF49313">
    <property type="entry name" value="Cadherin-like"/>
    <property type="match status" value="1"/>
</dbReference>
<dbReference type="SMART" id="SM00112">
    <property type="entry name" value="CA"/>
    <property type="match status" value="1"/>
</dbReference>
<dbReference type="InterPro" id="IPR015919">
    <property type="entry name" value="Cadherin-like_sf"/>
</dbReference>